<name>C7C7A5_METED</name>
<evidence type="ECO:0000313" key="1">
    <source>
        <dbReference type="EMBL" id="CAX25014.1"/>
    </source>
</evidence>
<proteinExistence type="predicted"/>
<dbReference type="HOGENOM" id="CLU_2093979_0_0_5"/>
<gene>
    <name evidence="1" type="ORF">METD_I3366</name>
</gene>
<dbReference type="KEGG" id="mdi:METDI3366"/>
<sequence>MNKGLSTIREVRSRLHLEPSPVFFAIDFYLDECTGFPYAYRLYEPAGSPRTRNTADEPPTQFVRDEEWAEMAEWCAARGIGPFERDYVETEIARDLALELKMRWDNPDLKHEFECP</sequence>
<organism evidence="1 2">
    <name type="scientific">Methylorubrum extorquens (strain DSM 6343 / CIP 106787 / DM4)</name>
    <name type="common">Methylobacterium extorquens</name>
    <dbReference type="NCBI Taxonomy" id="661410"/>
    <lineage>
        <taxon>Bacteria</taxon>
        <taxon>Pseudomonadati</taxon>
        <taxon>Pseudomonadota</taxon>
        <taxon>Alphaproteobacteria</taxon>
        <taxon>Hyphomicrobiales</taxon>
        <taxon>Methylobacteriaceae</taxon>
        <taxon>Methylorubrum</taxon>
    </lineage>
</organism>
<accession>C7C7A5</accession>
<evidence type="ECO:0000313" key="2">
    <source>
        <dbReference type="Proteomes" id="UP000008070"/>
    </source>
</evidence>
<dbReference type="Proteomes" id="UP000008070">
    <property type="component" value="Chromosome"/>
</dbReference>
<protein>
    <submittedName>
        <fullName evidence="1">Uncharacterized protein</fullName>
    </submittedName>
</protein>
<dbReference type="EMBL" id="FP103042">
    <property type="protein sequence ID" value="CAX25014.1"/>
    <property type="molecule type" value="Genomic_DNA"/>
</dbReference>
<dbReference type="AlphaFoldDB" id="C7C7A5"/>
<reference evidence="2" key="1">
    <citation type="journal article" date="2009" name="PLoS ONE">
        <title>Methylobacterium genome sequences: a reference blueprint to investigate microbial metabolism of C1 compounds from natural and industrial sources.</title>
        <authorList>
            <person name="Vuilleumier S."/>
            <person name="Chistoserdova L."/>
            <person name="Lee M.-C."/>
            <person name="Bringel F."/>
            <person name="Lajus A."/>
            <person name="Zhou Y."/>
            <person name="Gourion B."/>
            <person name="Barbe V."/>
            <person name="Chang J."/>
            <person name="Cruveiller S."/>
            <person name="Dossat C."/>
            <person name="Gillett W."/>
            <person name="Gruffaz C."/>
            <person name="Haugen E."/>
            <person name="Hourcade E."/>
            <person name="Levy R."/>
            <person name="Mangenot S."/>
            <person name="Muller E."/>
            <person name="Nadalig T."/>
            <person name="Pagni M."/>
            <person name="Penny C."/>
            <person name="Peyraud R."/>
            <person name="Robinson D.G."/>
            <person name="Roche D."/>
            <person name="Rouy Z."/>
            <person name="Saenampechek C."/>
            <person name="Salvignol G."/>
            <person name="Vallenet D."/>
            <person name="Wu Z."/>
            <person name="Marx C.J."/>
            <person name="Vorholt J.A."/>
            <person name="Olson M.V."/>
            <person name="Kaul R."/>
            <person name="Weissenbach J."/>
            <person name="Medigue C."/>
            <person name="Lidstrom M.E."/>
        </authorList>
    </citation>
    <scope>NUCLEOTIDE SEQUENCE [LARGE SCALE GENOMIC DNA]</scope>
    <source>
        <strain evidence="2">DSM 6343 / CIP 106787 / DM4</strain>
    </source>
</reference>